<keyword evidence="4" id="KW-0508">mRNA splicing</keyword>
<dbReference type="AlphaFoldDB" id="A0A914E4W1"/>
<keyword evidence="9" id="KW-1185">Reference proteome</keyword>
<evidence type="ECO:0000256" key="3">
    <source>
        <dbReference type="ARBA" id="ARBA00022884"/>
    </source>
</evidence>
<dbReference type="InterPro" id="IPR050374">
    <property type="entry name" value="RRT5_SRSF_SR"/>
</dbReference>
<evidence type="ECO:0000256" key="7">
    <source>
        <dbReference type="PROSITE-ProRule" id="PRU00176"/>
    </source>
</evidence>
<protein>
    <recommendedName>
        <fullName evidence="6">Splicing factor 3B subunit 6</fullName>
    </recommendedName>
</protein>
<dbReference type="PROSITE" id="PS50102">
    <property type="entry name" value="RRM"/>
    <property type="match status" value="1"/>
</dbReference>
<comment type="subcellular location">
    <subcellularLocation>
        <location evidence="1">Nucleus</location>
    </subcellularLocation>
</comment>
<dbReference type="GO" id="GO:0003729">
    <property type="term" value="F:mRNA binding"/>
    <property type="evidence" value="ECO:0007669"/>
    <property type="project" value="TreeGrafter"/>
</dbReference>
<name>A0A914E4W1_9BILA</name>
<dbReference type="Pfam" id="PF00076">
    <property type="entry name" value="RRM_1"/>
    <property type="match status" value="1"/>
</dbReference>
<dbReference type="InterPro" id="IPR035979">
    <property type="entry name" value="RBD_domain_sf"/>
</dbReference>
<keyword evidence="5" id="KW-0539">Nucleus</keyword>
<evidence type="ECO:0000256" key="5">
    <source>
        <dbReference type="ARBA" id="ARBA00023242"/>
    </source>
</evidence>
<dbReference type="FunFam" id="3.30.70.330:FF:000106">
    <property type="entry name" value="Splicing factor 3b, subunit 6"/>
    <property type="match status" value="1"/>
</dbReference>
<dbReference type="InterPro" id="IPR012677">
    <property type="entry name" value="Nucleotide-bd_a/b_plait_sf"/>
</dbReference>
<evidence type="ECO:0000259" key="8">
    <source>
        <dbReference type="PROSITE" id="PS50102"/>
    </source>
</evidence>
<evidence type="ECO:0000313" key="10">
    <source>
        <dbReference type="WBParaSite" id="ACRNAN_scaffold5510.g29883.t1"/>
    </source>
</evidence>
<dbReference type="GO" id="GO:0000398">
    <property type="term" value="P:mRNA splicing, via spliceosome"/>
    <property type="evidence" value="ECO:0007669"/>
    <property type="project" value="UniProtKB-ARBA"/>
</dbReference>
<keyword evidence="3 7" id="KW-0694">RNA-binding</keyword>
<organism evidence="9 10">
    <name type="scientific">Acrobeloides nanus</name>
    <dbReference type="NCBI Taxonomy" id="290746"/>
    <lineage>
        <taxon>Eukaryota</taxon>
        <taxon>Metazoa</taxon>
        <taxon>Ecdysozoa</taxon>
        <taxon>Nematoda</taxon>
        <taxon>Chromadorea</taxon>
        <taxon>Rhabditida</taxon>
        <taxon>Tylenchina</taxon>
        <taxon>Cephalobomorpha</taxon>
        <taxon>Cephaloboidea</taxon>
        <taxon>Cephalobidae</taxon>
        <taxon>Acrobeloides</taxon>
    </lineage>
</organism>
<dbReference type="GO" id="GO:0005634">
    <property type="term" value="C:nucleus"/>
    <property type="evidence" value="ECO:0007669"/>
    <property type="project" value="UniProtKB-SubCell"/>
</dbReference>
<accession>A0A914E4W1</accession>
<dbReference type="CDD" id="cd12241">
    <property type="entry name" value="RRM_SF3B14"/>
    <property type="match status" value="1"/>
</dbReference>
<dbReference type="PANTHER" id="PTHR23003">
    <property type="entry name" value="RNA RECOGNITION MOTIF RRM DOMAIN CONTAINING PROTEIN"/>
    <property type="match status" value="1"/>
</dbReference>
<dbReference type="SUPFAM" id="SSF54928">
    <property type="entry name" value="RNA-binding domain, RBD"/>
    <property type="match status" value="1"/>
</dbReference>
<dbReference type="SMART" id="SM00360">
    <property type="entry name" value="RRM"/>
    <property type="match status" value="1"/>
</dbReference>
<dbReference type="Proteomes" id="UP000887540">
    <property type="component" value="Unplaced"/>
</dbReference>
<dbReference type="GO" id="GO:0005737">
    <property type="term" value="C:cytoplasm"/>
    <property type="evidence" value="ECO:0007669"/>
    <property type="project" value="TreeGrafter"/>
</dbReference>
<evidence type="ECO:0000313" key="9">
    <source>
        <dbReference type="Proteomes" id="UP000887540"/>
    </source>
</evidence>
<dbReference type="InterPro" id="IPR034150">
    <property type="entry name" value="SF3B6_RRM"/>
</dbReference>
<evidence type="ECO:0000256" key="6">
    <source>
        <dbReference type="ARBA" id="ARBA00070534"/>
    </source>
</evidence>
<evidence type="ECO:0000256" key="2">
    <source>
        <dbReference type="ARBA" id="ARBA00022664"/>
    </source>
</evidence>
<proteinExistence type="predicted"/>
<reference evidence="10" key="1">
    <citation type="submission" date="2022-11" db="UniProtKB">
        <authorList>
            <consortium name="WormBaseParasite"/>
        </authorList>
    </citation>
    <scope>IDENTIFICATION</scope>
</reference>
<keyword evidence="2" id="KW-0507">mRNA processing</keyword>
<evidence type="ECO:0000256" key="1">
    <source>
        <dbReference type="ARBA" id="ARBA00004123"/>
    </source>
</evidence>
<evidence type="ECO:0000256" key="4">
    <source>
        <dbReference type="ARBA" id="ARBA00023187"/>
    </source>
</evidence>
<dbReference type="Gene3D" id="3.30.70.330">
    <property type="match status" value="1"/>
</dbReference>
<feature type="domain" description="RRM" evidence="8">
    <location>
        <begin position="20"/>
        <end position="95"/>
    </location>
</feature>
<dbReference type="WBParaSite" id="ACRNAN_scaffold5510.g29883.t1">
    <property type="protein sequence ID" value="ACRNAN_scaffold5510.g29883.t1"/>
    <property type="gene ID" value="ACRNAN_scaffold5510.g29883"/>
</dbReference>
<dbReference type="InterPro" id="IPR000504">
    <property type="entry name" value="RRM_dom"/>
</dbReference>
<sequence>MAMANRGASRSSRLPPEVNRILYIKNLPYKITTEEMYDIFGKFGAIRQIRIGNTPDTRGTAFVVYEDIFDAKNACEHLSGFNVSNRYLVVLYYQTTKAWRRMDTDKARERLEDVKERYNLGGDIEKEKEKMYGYTPTPRRNQ</sequence>